<dbReference type="GO" id="GO:0003682">
    <property type="term" value="F:chromatin binding"/>
    <property type="evidence" value="ECO:0007669"/>
    <property type="project" value="TreeGrafter"/>
</dbReference>
<dbReference type="InterPro" id="IPR049730">
    <property type="entry name" value="SNF2/RAD54-like_C"/>
</dbReference>
<evidence type="ECO:0000256" key="10">
    <source>
        <dbReference type="ARBA" id="ARBA00022840"/>
    </source>
</evidence>
<keyword evidence="13" id="KW-0804">Transcription</keyword>
<keyword evidence="9" id="KW-0347">Helicase</keyword>
<dbReference type="GO" id="GO:0005524">
    <property type="term" value="F:ATP binding"/>
    <property type="evidence" value="ECO:0007669"/>
    <property type="project" value="UniProtKB-KW"/>
</dbReference>
<feature type="domain" description="Helicase ATP-binding" evidence="19">
    <location>
        <begin position="202"/>
        <end position="374"/>
    </location>
</feature>
<comment type="subcellular location">
    <subcellularLocation>
        <location evidence="1">Nucleus</location>
    </subcellularLocation>
</comment>
<evidence type="ECO:0000256" key="1">
    <source>
        <dbReference type="ARBA" id="ARBA00004123"/>
    </source>
</evidence>
<evidence type="ECO:0000256" key="15">
    <source>
        <dbReference type="ARBA" id="ARBA00023306"/>
    </source>
</evidence>
<feature type="compositionally biased region" description="Basic residues" evidence="18">
    <location>
        <begin position="37"/>
        <end position="49"/>
    </location>
</feature>
<keyword evidence="7" id="KW-0498">Mitosis</keyword>
<reference evidence="21" key="1">
    <citation type="submission" date="2014-05" db="EMBL/GenBank/DDBJ databases">
        <authorList>
            <person name="Chronopoulou M."/>
        </authorList>
    </citation>
    <scope>NUCLEOTIDE SEQUENCE</scope>
    <source>
        <tissue evidence="21">Whole organism</tissue>
    </source>
</reference>
<dbReference type="Gene3D" id="3.40.50.300">
    <property type="entry name" value="P-loop containing nucleotide triphosphate hydrolases"/>
    <property type="match status" value="1"/>
</dbReference>
<dbReference type="GO" id="GO:0004386">
    <property type="term" value="F:helicase activity"/>
    <property type="evidence" value="ECO:0007669"/>
    <property type="project" value="UniProtKB-KW"/>
</dbReference>
<dbReference type="FunFam" id="3.40.50.10810:FF:000015">
    <property type="entry name" value="lymphoid-specific helicase isoform X1"/>
    <property type="match status" value="1"/>
</dbReference>
<evidence type="ECO:0000259" key="20">
    <source>
        <dbReference type="PROSITE" id="PS51194"/>
    </source>
</evidence>
<evidence type="ECO:0000256" key="16">
    <source>
        <dbReference type="ARBA" id="ARBA00053349"/>
    </source>
</evidence>
<feature type="domain" description="Helicase C-terminal" evidence="20">
    <location>
        <begin position="578"/>
        <end position="729"/>
    </location>
</feature>
<keyword evidence="8" id="KW-0378">Hydrolase</keyword>
<evidence type="ECO:0000256" key="6">
    <source>
        <dbReference type="ARBA" id="ARBA00022741"/>
    </source>
</evidence>
<dbReference type="InterPro" id="IPR027417">
    <property type="entry name" value="P-loop_NTPase"/>
</dbReference>
<evidence type="ECO:0000256" key="3">
    <source>
        <dbReference type="ARBA" id="ARBA00022473"/>
    </source>
</evidence>
<name>A0A0K2SV18_LEPSM</name>
<dbReference type="PROSITE" id="PS51194">
    <property type="entry name" value="HELICASE_CTER"/>
    <property type="match status" value="1"/>
</dbReference>
<dbReference type="GO" id="GO:0005634">
    <property type="term" value="C:nucleus"/>
    <property type="evidence" value="ECO:0007669"/>
    <property type="project" value="UniProtKB-SubCell"/>
</dbReference>
<evidence type="ECO:0000256" key="5">
    <source>
        <dbReference type="ARBA" id="ARBA00022618"/>
    </source>
</evidence>
<sequence>MGLRSRSKRLRLDVKEDLKVDASSSVPSEDDSPPQKTRAHIRPLKPRRKVERDNGEESEDETLPKLDVDDDWIQIEEEAKTQNEKRFKKETEGMISGQNISEEERFDKLMDLLGKSKFYADHLKNKLREDNSKKLKEEMLKNRKSTVLQSLNNSKKRKFVDEDTAPKKHRLFEGKEIPDDQPLLVKGGIMRDYQIKGFQWMCSLWENGINGILADEMGLGKTIQTISLFAHLIEMGVEGPFLVVAPLSTLGNWVNEFKRFTPDIPVVLFHGNLEKRKELFRRLKDVAHVTGIRGGIKSVFVTSYEIILNSRKLFKNMNWKYIVVDEGHRLKNFKCRLIKELKMYHTANKLLLTGTPLQNNMAELWSLLNFLMPEIFNDLNMFQSWFSVEKIQANENDSISMSERETKVLTTLHQILSPFLLRRIKSDIELKIPPKKEVLVYCPMTAYQTNLYKATINKTLKTLLEDSETSDSSSKEDLIRSNRRPKKMYYSELNDASIDDTINRRNEAMVWKNGVDVSTGCQRNAPRNSVLNFSNKNITMDLRKITNHPYLIEYPLSEDGNFYRSDKDMIDACGKLKVLDQLLNELIVKRNHKVLIFSQMTKMLDILEDYLQLQGFSHVRLDGSMKLEERQENIHNFSSSSDLNIFLLSTRAGGLGINLTAADTVIIYDSDWNPQQDLQAQDRCHRIGQTRPVMIYRLVTANTIDERIVQIASSKRRLEKMVIHEKEFKSVEYDTNLFNLTRKDLLGLLRHCDHSGIVDRKDGAIFTPEELGVLMNRSNMYSTSTTSSLKNGHAFKLVDSSTSETLLSSICSKENSQ</sequence>
<dbReference type="PANTHER" id="PTHR47161">
    <property type="entry name" value="LYMPHOID-SPECIFIC HELICASE"/>
    <property type="match status" value="1"/>
</dbReference>
<dbReference type="SMART" id="SM00487">
    <property type="entry name" value="DEXDc"/>
    <property type="match status" value="1"/>
</dbReference>
<dbReference type="PANTHER" id="PTHR47161:SF1">
    <property type="entry name" value="LYMPHOID-SPECIFIC HELICASE"/>
    <property type="match status" value="1"/>
</dbReference>
<evidence type="ECO:0000256" key="4">
    <source>
        <dbReference type="ARBA" id="ARBA00022553"/>
    </source>
</evidence>
<evidence type="ECO:0000256" key="9">
    <source>
        <dbReference type="ARBA" id="ARBA00022806"/>
    </source>
</evidence>
<comment type="function">
    <text evidence="16">Plays an essential role in normal development and survival. Involved in regulation of the expansion or survival of lymphoid cells. Required for de novo or maintenance DNA methylation. May control silencing of the imprinted CDKN1C gene through DNA methylation. May play a role in formation and organization of heterochromatin, implying a functional role in the regulation of transcription and mitosis.</text>
</comment>
<evidence type="ECO:0000256" key="2">
    <source>
        <dbReference type="ARBA" id="ARBA00007025"/>
    </source>
</evidence>
<dbReference type="GO" id="GO:0051301">
    <property type="term" value="P:cell division"/>
    <property type="evidence" value="ECO:0007669"/>
    <property type="project" value="UniProtKB-KW"/>
</dbReference>
<dbReference type="GO" id="GO:0005721">
    <property type="term" value="C:pericentric heterochromatin"/>
    <property type="evidence" value="ECO:0007669"/>
    <property type="project" value="TreeGrafter"/>
</dbReference>
<evidence type="ECO:0000256" key="8">
    <source>
        <dbReference type="ARBA" id="ARBA00022801"/>
    </source>
</evidence>
<dbReference type="OMA" id="PNIFTDW"/>
<dbReference type="AlphaFoldDB" id="A0A0K2SV18"/>
<dbReference type="SUPFAM" id="SSF52540">
    <property type="entry name" value="P-loop containing nucleoside triphosphate hydrolases"/>
    <property type="match status" value="2"/>
</dbReference>
<keyword evidence="5" id="KW-0132">Cell division</keyword>
<evidence type="ECO:0000256" key="7">
    <source>
        <dbReference type="ARBA" id="ARBA00022776"/>
    </source>
</evidence>
<comment type="similarity">
    <text evidence="2">Belongs to the SNF2/RAD54 helicase family.</text>
</comment>
<evidence type="ECO:0000256" key="14">
    <source>
        <dbReference type="ARBA" id="ARBA00023242"/>
    </source>
</evidence>
<evidence type="ECO:0000256" key="18">
    <source>
        <dbReference type="SAM" id="MobiDB-lite"/>
    </source>
</evidence>
<keyword evidence="12" id="KW-0175">Coiled coil</keyword>
<protein>
    <recommendedName>
        <fullName evidence="17">Proliferation-associated SNF2-like protein</fullName>
    </recommendedName>
</protein>
<keyword evidence="3" id="KW-0217">Developmental protein</keyword>
<dbReference type="GO" id="GO:0031508">
    <property type="term" value="P:pericentric heterochromatin formation"/>
    <property type="evidence" value="ECO:0007669"/>
    <property type="project" value="TreeGrafter"/>
</dbReference>
<dbReference type="Gene3D" id="3.40.50.10810">
    <property type="entry name" value="Tandem AAA-ATPase domain"/>
    <property type="match status" value="1"/>
</dbReference>
<dbReference type="FunFam" id="3.40.50.300:FF:000577">
    <property type="entry name" value="lymphoid-specific helicase isoform X1"/>
    <property type="match status" value="1"/>
</dbReference>
<dbReference type="InterPro" id="IPR038718">
    <property type="entry name" value="SNF2-like_sf"/>
</dbReference>
<dbReference type="Pfam" id="PF00271">
    <property type="entry name" value="Helicase_C"/>
    <property type="match status" value="1"/>
</dbReference>
<organism evidence="21">
    <name type="scientific">Lepeophtheirus salmonis</name>
    <name type="common">Salmon louse</name>
    <name type="synonym">Caligus salmonis</name>
    <dbReference type="NCBI Taxonomy" id="72036"/>
    <lineage>
        <taxon>Eukaryota</taxon>
        <taxon>Metazoa</taxon>
        <taxon>Ecdysozoa</taxon>
        <taxon>Arthropoda</taxon>
        <taxon>Crustacea</taxon>
        <taxon>Multicrustacea</taxon>
        <taxon>Hexanauplia</taxon>
        <taxon>Copepoda</taxon>
        <taxon>Siphonostomatoida</taxon>
        <taxon>Caligidae</taxon>
        <taxon>Lepeophtheirus</taxon>
    </lineage>
</organism>
<dbReference type="GO" id="GO:0044027">
    <property type="term" value="P:negative regulation of gene expression via chromosomal CpG island methylation"/>
    <property type="evidence" value="ECO:0007669"/>
    <property type="project" value="TreeGrafter"/>
</dbReference>
<keyword evidence="11" id="KW-0805">Transcription regulation</keyword>
<dbReference type="InterPro" id="IPR014001">
    <property type="entry name" value="Helicase_ATP-bd"/>
</dbReference>
<evidence type="ECO:0000259" key="19">
    <source>
        <dbReference type="PROSITE" id="PS51192"/>
    </source>
</evidence>
<keyword evidence="14" id="KW-0539">Nucleus</keyword>
<dbReference type="InterPro" id="IPR001650">
    <property type="entry name" value="Helicase_C-like"/>
</dbReference>
<dbReference type="CDD" id="cd18793">
    <property type="entry name" value="SF2_C_SNF"/>
    <property type="match status" value="1"/>
</dbReference>
<evidence type="ECO:0000256" key="17">
    <source>
        <dbReference type="ARBA" id="ARBA00081399"/>
    </source>
</evidence>
<dbReference type="Pfam" id="PF00176">
    <property type="entry name" value="SNF2-rel_dom"/>
    <property type="match status" value="1"/>
</dbReference>
<dbReference type="InterPro" id="IPR000330">
    <property type="entry name" value="SNF2_N"/>
</dbReference>
<evidence type="ECO:0000256" key="13">
    <source>
        <dbReference type="ARBA" id="ARBA00023163"/>
    </source>
</evidence>
<dbReference type="OrthoDB" id="448448at2759"/>
<accession>A0A0K2SV18</accession>
<dbReference type="PROSITE" id="PS51192">
    <property type="entry name" value="HELICASE_ATP_BIND_1"/>
    <property type="match status" value="1"/>
</dbReference>
<keyword evidence="4" id="KW-0597">Phosphoprotein</keyword>
<keyword evidence="10" id="KW-0067">ATP-binding</keyword>
<dbReference type="GO" id="GO:0016787">
    <property type="term" value="F:hydrolase activity"/>
    <property type="evidence" value="ECO:0007669"/>
    <property type="project" value="UniProtKB-KW"/>
</dbReference>
<keyword evidence="15" id="KW-0131">Cell cycle</keyword>
<evidence type="ECO:0000256" key="11">
    <source>
        <dbReference type="ARBA" id="ARBA00023015"/>
    </source>
</evidence>
<proteinExistence type="inferred from homology"/>
<feature type="region of interest" description="Disordered" evidence="18">
    <location>
        <begin position="16"/>
        <end position="68"/>
    </location>
</feature>
<keyword evidence="6" id="KW-0547">Nucleotide-binding</keyword>
<dbReference type="GO" id="GO:0006346">
    <property type="term" value="P:DNA methylation-dependent constitutive heterochromatin formation"/>
    <property type="evidence" value="ECO:0007669"/>
    <property type="project" value="TreeGrafter"/>
</dbReference>
<dbReference type="EMBL" id="HACA01000028">
    <property type="protein sequence ID" value="CDW17389.1"/>
    <property type="molecule type" value="Transcribed_RNA"/>
</dbReference>
<evidence type="ECO:0000256" key="12">
    <source>
        <dbReference type="ARBA" id="ARBA00023054"/>
    </source>
</evidence>
<dbReference type="SMART" id="SM00490">
    <property type="entry name" value="HELICc"/>
    <property type="match status" value="1"/>
</dbReference>
<evidence type="ECO:0000313" key="21">
    <source>
        <dbReference type="EMBL" id="CDW17389.1"/>
    </source>
</evidence>